<keyword evidence="1" id="KW-1133">Transmembrane helix</keyword>
<evidence type="ECO:0000313" key="2">
    <source>
        <dbReference type="EMBL" id="TQO38815.1"/>
    </source>
</evidence>
<keyword evidence="1" id="KW-0812">Transmembrane</keyword>
<proteinExistence type="predicted"/>
<evidence type="ECO:0008006" key="4">
    <source>
        <dbReference type="Google" id="ProtNLM"/>
    </source>
</evidence>
<accession>A0ABY3AIE8</accession>
<dbReference type="SUPFAM" id="SSF49464">
    <property type="entry name" value="Carboxypeptidase regulatory domain-like"/>
    <property type="match status" value="1"/>
</dbReference>
<keyword evidence="1" id="KW-0472">Membrane</keyword>
<name>A0ABY3AIE8_9FLAO</name>
<evidence type="ECO:0000313" key="3">
    <source>
        <dbReference type="Proteomes" id="UP000315363"/>
    </source>
</evidence>
<sequence>MKTTRAYWEFEFAKIVKWIKAVWILQLLLAAILIFTALSCIKSEVDTNVDLSGKVNGTVKDHLGNPYPNTLVSFTNGSDTIEMVTDTEGSFSGETNGLGKYSASIIPPLSTEPVTALPISVPLLYHRVATVDFVVKPKPVIAHLNFGSVQLLEEIVNKDGSTPTDPNEPLFAANIFDDPIGLLTPIIAPDGHQITLSEFQTAKGKMLVHCNGDSSNLEISLEGMIPNGTYTFWLAYLNKTRSVGEQIDFMNDFVNFNNPPIGPDTGTENIAVADGNGVLKVTLEHGSCILTDEAALVIPVLYHINGKTFGGGHVPDPEEMVHMLVYFQ</sequence>
<dbReference type="InterPro" id="IPR008969">
    <property type="entry name" value="CarboxyPept-like_regulatory"/>
</dbReference>
<evidence type="ECO:0000256" key="1">
    <source>
        <dbReference type="SAM" id="Phobius"/>
    </source>
</evidence>
<dbReference type="RefSeq" id="WP_142190315.1">
    <property type="nucleotide sequence ID" value="NZ_VHIF01000001.1"/>
</dbReference>
<dbReference type="EMBL" id="VHIF01000001">
    <property type="protein sequence ID" value="TQO38815.1"/>
    <property type="molecule type" value="Genomic_DNA"/>
</dbReference>
<organism evidence="2 3">
    <name type="scientific">Arenibacter algicola</name>
    <dbReference type="NCBI Taxonomy" id="616991"/>
    <lineage>
        <taxon>Bacteria</taxon>
        <taxon>Pseudomonadati</taxon>
        <taxon>Bacteroidota</taxon>
        <taxon>Flavobacteriia</taxon>
        <taxon>Flavobacteriales</taxon>
        <taxon>Flavobacteriaceae</taxon>
        <taxon>Arenibacter</taxon>
    </lineage>
</organism>
<keyword evidence="3" id="KW-1185">Reference proteome</keyword>
<gene>
    <name evidence="2" type="ORF">GQ41_3479</name>
</gene>
<feature type="transmembrane region" description="Helical" evidence="1">
    <location>
        <begin position="21"/>
        <end position="38"/>
    </location>
</feature>
<protein>
    <recommendedName>
        <fullName evidence="4">Carboxypeptidase regulatory-like domain-containing protein</fullName>
    </recommendedName>
</protein>
<reference evidence="2 3" key="1">
    <citation type="submission" date="2019-06" db="EMBL/GenBank/DDBJ databases">
        <title>A large-scale integrated study on North Sea by COGITO (Coastal Microbe Genomic &amp; Taxonomic Observatory).</title>
        <authorList>
            <person name="Teeling H."/>
        </authorList>
    </citation>
    <scope>NUCLEOTIDE SEQUENCE [LARGE SCALE GENOMIC DNA]</scope>
    <source>
        <strain evidence="2 3">MAR_2009_79</strain>
    </source>
</reference>
<dbReference type="Proteomes" id="UP000315363">
    <property type="component" value="Unassembled WGS sequence"/>
</dbReference>
<comment type="caution">
    <text evidence="2">The sequence shown here is derived from an EMBL/GenBank/DDBJ whole genome shotgun (WGS) entry which is preliminary data.</text>
</comment>